<feature type="region of interest" description="Disordered" evidence="1">
    <location>
        <begin position="501"/>
        <end position="529"/>
    </location>
</feature>
<dbReference type="Gene3D" id="2.120.10.80">
    <property type="entry name" value="Kelch-type beta propeller"/>
    <property type="match status" value="2"/>
</dbReference>
<accession>A0A086TKC7</accession>
<feature type="signal peptide" evidence="3">
    <location>
        <begin position="1"/>
        <end position="26"/>
    </location>
</feature>
<dbReference type="EMBL" id="KN042432">
    <property type="protein sequence ID" value="KFH62404.1"/>
    <property type="molecule type" value="Genomic_DNA"/>
</dbReference>
<name>A0A086TKC7_9FUNG</name>
<protein>
    <recommendedName>
        <fullName evidence="6">Galactose oxidase</fullName>
    </recommendedName>
</protein>
<dbReference type="PANTHER" id="PTHR46407">
    <property type="entry name" value="OS02G0208700 PROTEIN"/>
    <property type="match status" value="1"/>
</dbReference>
<dbReference type="Pfam" id="PF24681">
    <property type="entry name" value="Kelch_KLHDC2_KLHL20_DRC7"/>
    <property type="match status" value="1"/>
</dbReference>
<feature type="chain" id="PRO_5001815841" description="Galactose oxidase" evidence="3">
    <location>
        <begin position="27"/>
        <end position="595"/>
    </location>
</feature>
<feature type="region of interest" description="Disordered" evidence="1">
    <location>
        <begin position="429"/>
        <end position="464"/>
    </location>
</feature>
<dbReference type="OrthoDB" id="10250130at2759"/>
<keyword evidence="2" id="KW-1133">Transmembrane helix</keyword>
<sequence>MTTASNKRRHCPLLLLAGLVATMVQGQVTVVSNAAFTRHGTNLYAVGGGFTREIPNKNTFYSGPETTVGDGQLIVLDLSTPWDGASPPWKKLANGPKQYNLPAALNADGTKLVAFHGSAAANNTFGMIYDVAAGTWSNSTVVVPNPNREGIPGVTDPDNDIMYLATGYDANNKGDQMYTYNFTSDKMFTQPMNGQAIMGLAYFAGAWNSKTKSIMYFGGNIVSSGDNAPSGVTTYTPSTSTWASLVTTGPAPSGRSDMCLAVSDDGTKLIVHGGRTRSQFNQWLSGEIFILDLNTNKWTQGRSYVKPRLNPVCTLINGTFISWGGSDDGQNVGNQAIVYDLQRNKYLSKYMGPDPDSDYDPLVGNQKDKTLSGSNSNSDSDSGPGGMIGGIVAAVVVLGGLAFYVRWKLVNRHLNQRQQVINMLEQHQNNANKPNNGSVRPGATGTGAAGSTGARPISQKPLPQPIVSHNRVSVTPISTVTMVEPSRTGGYQHYQYTTPSAPTQVPLPYPQTGSSSPYQSQSLLPPAQSPLPYPQMAGSPSPFQQHAHVAPSSPIPALSMQKQEDIMFSLPPQYEFHPTTARARGPEHIPDFPNS</sequence>
<keyword evidence="2" id="KW-0472">Membrane</keyword>
<feature type="region of interest" description="Disordered" evidence="1">
    <location>
        <begin position="354"/>
        <end position="384"/>
    </location>
</feature>
<dbReference type="AlphaFoldDB" id="A0A086TKC7"/>
<evidence type="ECO:0000313" key="4">
    <source>
        <dbReference type="EMBL" id="KFH62404.1"/>
    </source>
</evidence>
<dbReference type="InterPro" id="IPR044595">
    <property type="entry name" value="KMD1-4"/>
</dbReference>
<feature type="transmembrane region" description="Helical" evidence="2">
    <location>
        <begin position="386"/>
        <end position="407"/>
    </location>
</feature>
<dbReference type="GO" id="GO:2000762">
    <property type="term" value="P:regulation of phenylpropanoid metabolic process"/>
    <property type="evidence" value="ECO:0007669"/>
    <property type="project" value="InterPro"/>
</dbReference>
<dbReference type="InterPro" id="IPR015915">
    <property type="entry name" value="Kelch-typ_b-propeller"/>
</dbReference>
<dbReference type="PANTHER" id="PTHR46407:SF3">
    <property type="entry name" value="OS02G0208700 PROTEIN"/>
    <property type="match status" value="1"/>
</dbReference>
<proteinExistence type="predicted"/>
<gene>
    <name evidence="4" type="ORF">MVEG_11613</name>
</gene>
<keyword evidence="2" id="KW-0812">Transmembrane</keyword>
<feature type="compositionally biased region" description="Low complexity" evidence="1">
    <location>
        <begin position="372"/>
        <end position="382"/>
    </location>
</feature>
<dbReference type="InterPro" id="IPR011043">
    <property type="entry name" value="Gal_Oxase/kelch_b-propeller"/>
</dbReference>
<feature type="compositionally biased region" description="Low complexity" evidence="1">
    <location>
        <begin position="510"/>
        <end position="526"/>
    </location>
</feature>
<keyword evidence="5" id="KW-1185">Reference proteome</keyword>
<dbReference type="SUPFAM" id="SSF50965">
    <property type="entry name" value="Galactose oxidase, central domain"/>
    <property type="match status" value="1"/>
</dbReference>
<organism evidence="4 5">
    <name type="scientific">Podila verticillata NRRL 6337</name>
    <dbReference type="NCBI Taxonomy" id="1069443"/>
    <lineage>
        <taxon>Eukaryota</taxon>
        <taxon>Fungi</taxon>
        <taxon>Fungi incertae sedis</taxon>
        <taxon>Mucoromycota</taxon>
        <taxon>Mortierellomycotina</taxon>
        <taxon>Mortierellomycetes</taxon>
        <taxon>Mortierellales</taxon>
        <taxon>Mortierellaceae</taxon>
        <taxon>Podila</taxon>
    </lineage>
</organism>
<dbReference type="Proteomes" id="UP000243308">
    <property type="component" value="Unassembled WGS sequence"/>
</dbReference>
<evidence type="ECO:0008006" key="6">
    <source>
        <dbReference type="Google" id="ProtNLM"/>
    </source>
</evidence>
<evidence type="ECO:0000313" key="5">
    <source>
        <dbReference type="Proteomes" id="UP000243308"/>
    </source>
</evidence>
<keyword evidence="3" id="KW-0732">Signal</keyword>
<reference evidence="4 5" key="1">
    <citation type="submission" date="2011-02" db="EMBL/GenBank/DDBJ databases">
        <title>The Genome Sequence of Mortierella verticillata NRRL 6337.</title>
        <authorList>
            <consortium name="The Broad Institute Genome Sequencing Platform"/>
            <person name="Russ C."/>
            <person name="Cuomo C."/>
            <person name="Burger G."/>
            <person name="Gray M.W."/>
            <person name="Holland P.W.H."/>
            <person name="King N."/>
            <person name="Lang F.B.F."/>
            <person name="Roger A.J."/>
            <person name="Ruiz-Trillo I."/>
            <person name="Young S.K."/>
            <person name="Zeng Q."/>
            <person name="Gargeya S."/>
            <person name="Alvarado L."/>
            <person name="Berlin A."/>
            <person name="Chapman S.B."/>
            <person name="Chen Z."/>
            <person name="Freedman E."/>
            <person name="Gellesch M."/>
            <person name="Goldberg J."/>
            <person name="Griggs A."/>
            <person name="Gujja S."/>
            <person name="Heilman E."/>
            <person name="Heiman D."/>
            <person name="Howarth C."/>
            <person name="Mehta T."/>
            <person name="Neiman D."/>
            <person name="Pearson M."/>
            <person name="Roberts A."/>
            <person name="Saif S."/>
            <person name="Shea T."/>
            <person name="Shenoy N."/>
            <person name="Sisk P."/>
            <person name="Stolte C."/>
            <person name="Sykes S."/>
            <person name="White J."/>
            <person name="Yandava C."/>
            <person name="Haas B."/>
            <person name="Nusbaum C."/>
            <person name="Birren B."/>
        </authorList>
    </citation>
    <scope>NUCLEOTIDE SEQUENCE [LARGE SCALE GENOMIC DNA]</scope>
    <source>
        <strain evidence="4 5">NRRL 6337</strain>
    </source>
</reference>
<evidence type="ECO:0000256" key="2">
    <source>
        <dbReference type="SAM" id="Phobius"/>
    </source>
</evidence>
<evidence type="ECO:0000256" key="3">
    <source>
        <dbReference type="SAM" id="SignalP"/>
    </source>
</evidence>
<feature type="compositionally biased region" description="Polar residues" evidence="1">
    <location>
        <begin position="429"/>
        <end position="438"/>
    </location>
</feature>
<evidence type="ECO:0000256" key="1">
    <source>
        <dbReference type="SAM" id="MobiDB-lite"/>
    </source>
</evidence>